<sequence>MTEISFYLEELAYSQQINTIFVISKTNSRIYFSLLFSLGKLSRSS</sequence>
<name>A0A6J4LAJ3_9CYAN</name>
<dbReference type="EMBL" id="CADCTZ010000267">
    <property type="protein sequence ID" value="CAA9326972.1"/>
    <property type="molecule type" value="Genomic_DNA"/>
</dbReference>
<evidence type="ECO:0000313" key="1">
    <source>
        <dbReference type="EMBL" id="CAA9326972.1"/>
    </source>
</evidence>
<reference evidence="1" key="1">
    <citation type="submission" date="2020-02" db="EMBL/GenBank/DDBJ databases">
        <authorList>
            <person name="Meier V. D."/>
        </authorList>
    </citation>
    <scope>NUCLEOTIDE SEQUENCE</scope>
    <source>
        <strain evidence="1">AVDCRST_MAG84</strain>
    </source>
</reference>
<organism evidence="1">
    <name type="scientific">uncultured Microcoleus sp</name>
    <dbReference type="NCBI Taxonomy" id="259945"/>
    <lineage>
        <taxon>Bacteria</taxon>
        <taxon>Bacillati</taxon>
        <taxon>Cyanobacteriota</taxon>
        <taxon>Cyanophyceae</taxon>
        <taxon>Oscillatoriophycideae</taxon>
        <taxon>Oscillatoriales</taxon>
        <taxon>Microcoleaceae</taxon>
        <taxon>Microcoleus</taxon>
        <taxon>environmental samples</taxon>
    </lineage>
</organism>
<accession>A0A6J4LAJ3</accession>
<protein>
    <submittedName>
        <fullName evidence="1">Uncharacterized protein</fullName>
    </submittedName>
</protein>
<proteinExistence type="predicted"/>
<dbReference type="AlphaFoldDB" id="A0A6J4LAJ3"/>
<gene>
    <name evidence="1" type="ORF">AVDCRST_MAG84-1705</name>
</gene>